<keyword evidence="2" id="KW-0547">Nucleotide-binding</keyword>
<proteinExistence type="inferred from homology"/>
<evidence type="ECO:0000313" key="6">
    <source>
        <dbReference type="EMBL" id="RFF30991.1"/>
    </source>
</evidence>
<evidence type="ECO:0000256" key="1">
    <source>
        <dbReference type="ARBA" id="ARBA00022448"/>
    </source>
</evidence>
<dbReference type="PROSITE" id="PS50893">
    <property type="entry name" value="ABC_TRANSPORTER_2"/>
    <property type="match status" value="1"/>
</dbReference>
<gene>
    <name evidence="6" type="ORF">DZC52_06025</name>
</gene>
<protein>
    <submittedName>
        <fullName evidence="6">ABC transporter ATP-binding protein</fullName>
    </submittedName>
</protein>
<keyword evidence="1" id="KW-0813">Transport</keyword>
<keyword evidence="3 6" id="KW-0067">ATP-binding</keyword>
<dbReference type="GO" id="GO:0005524">
    <property type="term" value="F:ATP binding"/>
    <property type="evidence" value="ECO:0007669"/>
    <property type="project" value="UniProtKB-KW"/>
</dbReference>
<dbReference type="EMBL" id="QUZK01000025">
    <property type="protein sequence ID" value="RFF30991.1"/>
    <property type="molecule type" value="Genomic_DNA"/>
</dbReference>
<evidence type="ECO:0000256" key="4">
    <source>
        <dbReference type="ARBA" id="ARBA00038388"/>
    </source>
</evidence>
<dbReference type="FunFam" id="3.40.50.300:FF:000032">
    <property type="entry name" value="Export ABC transporter ATP-binding protein"/>
    <property type="match status" value="1"/>
</dbReference>
<accession>A0A3E1K9X5</accession>
<dbReference type="OrthoDB" id="66958at2"/>
<comment type="similarity">
    <text evidence="4">Belongs to the ABC transporter superfamily. Macrolide exporter (TC 3.A.1.122) family.</text>
</comment>
<dbReference type="InterPro" id="IPR003439">
    <property type="entry name" value="ABC_transporter-like_ATP-bd"/>
</dbReference>
<organism evidence="6 7">
    <name type="scientific">Wenzhouxiangella sediminis</name>
    <dbReference type="NCBI Taxonomy" id="1792836"/>
    <lineage>
        <taxon>Bacteria</taxon>
        <taxon>Pseudomonadati</taxon>
        <taxon>Pseudomonadota</taxon>
        <taxon>Gammaproteobacteria</taxon>
        <taxon>Chromatiales</taxon>
        <taxon>Wenzhouxiangellaceae</taxon>
        <taxon>Wenzhouxiangella</taxon>
    </lineage>
</organism>
<dbReference type="PROSITE" id="PS00211">
    <property type="entry name" value="ABC_TRANSPORTER_1"/>
    <property type="match status" value="1"/>
</dbReference>
<dbReference type="SMART" id="SM00382">
    <property type="entry name" value="AAA"/>
    <property type="match status" value="1"/>
</dbReference>
<dbReference type="AlphaFoldDB" id="A0A3E1K9X5"/>
<dbReference type="SUPFAM" id="SSF52540">
    <property type="entry name" value="P-loop containing nucleoside triphosphate hydrolases"/>
    <property type="match status" value="1"/>
</dbReference>
<keyword evidence="7" id="KW-1185">Reference proteome</keyword>
<dbReference type="PANTHER" id="PTHR24220">
    <property type="entry name" value="IMPORT ATP-BINDING PROTEIN"/>
    <property type="match status" value="1"/>
</dbReference>
<dbReference type="InterPro" id="IPR017911">
    <property type="entry name" value="MacB-like_ATP-bd"/>
</dbReference>
<dbReference type="GO" id="GO:0016887">
    <property type="term" value="F:ATP hydrolysis activity"/>
    <property type="evidence" value="ECO:0007669"/>
    <property type="project" value="InterPro"/>
</dbReference>
<evidence type="ECO:0000313" key="7">
    <source>
        <dbReference type="Proteomes" id="UP000260351"/>
    </source>
</evidence>
<dbReference type="CDD" id="cd03255">
    <property type="entry name" value="ABC_MJ0796_LolCDE_FtsE"/>
    <property type="match status" value="1"/>
</dbReference>
<dbReference type="Pfam" id="PF00005">
    <property type="entry name" value="ABC_tran"/>
    <property type="match status" value="1"/>
</dbReference>
<reference evidence="6 7" key="1">
    <citation type="submission" date="2018-08" db="EMBL/GenBank/DDBJ databases">
        <title>Wenzhouxiangella salilacus sp. nov., a novel bacterium isolated from a saline lake in Xinjiang Province, China.</title>
        <authorList>
            <person name="Han S."/>
        </authorList>
    </citation>
    <scope>NUCLEOTIDE SEQUENCE [LARGE SCALE GENOMIC DNA]</scope>
    <source>
        <strain evidence="6 7">XDB06</strain>
    </source>
</reference>
<dbReference type="GO" id="GO:1902495">
    <property type="term" value="C:transmembrane transporter complex"/>
    <property type="evidence" value="ECO:0007669"/>
    <property type="project" value="UniProtKB-ARBA"/>
</dbReference>
<sequence length="233" mass="24634">MSSMVENSPPNTPALILGGVTRRFSAGDRIVPVLDKLDLEVRRGERVAVMGASGSGKSTLLNLAAGMDRPDEGSVAVLGESLAAIPEPGLTRFRARHVGLVFQDFNLIDSMNVRENIALPLWLNGIDSGSGAAEALAETLGVAELLERMPGQLSGGEKQRVAIARALVHGPELLLADEPTGSLDEAAAGRVLALFDRVTAERGCALVLVTHNPDAAAVCDRRFQLRGGRLQER</sequence>
<dbReference type="GO" id="GO:0005886">
    <property type="term" value="C:plasma membrane"/>
    <property type="evidence" value="ECO:0007669"/>
    <property type="project" value="TreeGrafter"/>
</dbReference>
<evidence type="ECO:0000256" key="3">
    <source>
        <dbReference type="ARBA" id="ARBA00022840"/>
    </source>
</evidence>
<evidence type="ECO:0000259" key="5">
    <source>
        <dbReference type="PROSITE" id="PS50893"/>
    </source>
</evidence>
<dbReference type="Proteomes" id="UP000260351">
    <property type="component" value="Unassembled WGS sequence"/>
</dbReference>
<dbReference type="GO" id="GO:0022857">
    <property type="term" value="F:transmembrane transporter activity"/>
    <property type="evidence" value="ECO:0007669"/>
    <property type="project" value="TreeGrafter"/>
</dbReference>
<feature type="domain" description="ABC transporter" evidence="5">
    <location>
        <begin position="15"/>
        <end position="233"/>
    </location>
</feature>
<dbReference type="InterPro" id="IPR027417">
    <property type="entry name" value="P-loop_NTPase"/>
</dbReference>
<dbReference type="InterPro" id="IPR017871">
    <property type="entry name" value="ABC_transporter-like_CS"/>
</dbReference>
<dbReference type="InterPro" id="IPR003593">
    <property type="entry name" value="AAA+_ATPase"/>
</dbReference>
<dbReference type="Gene3D" id="3.40.50.300">
    <property type="entry name" value="P-loop containing nucleotide triphosphate hydrolases"/>
    <property type="match status" value="1"/>
</dbReference>
<comment type="caution">
    <text evidence="6">The sequence shown here is derived from an EMBL/GenBank/DDBJ whole genome shotgun (WGS) entry which is preliminary data.</text>
</comment>
<evidence type="ECO:0000256" key="2">
    <source>
        <dbReference type="ARBA" id="ARBA00022741"/>
    </source>
</evidence>
<name>A0A3E1K9X5_9GAMM</name>
<dbReference type="InterPro" id="IPR015854">
    <property type="entry name" value="ABC_transpr_LolD-like"/>
</dbReference>
<dbReference type="PANTHER" id="PTHR24220:SF659">
    <property type="entry name" value="TRANSPORTER, PUTATIVE-RELATED"/>
    <property type="match status" value="1"/>
</dbReference>